<dbReference type="EMBL" id="RFFG01000023">
    <property type="protein sequence ID" value="RMI43838.1"/>
    <property type="molecule type" value="Genomic_DNA"/>
</dbReference>
<name>A0A3M2M9M6_9ACTN</name>
<evidence type="ECO:0000313" key="1">
    <source>
        <dbReference type="EMBL" id="RMI43838.1"/>
    </source>
</evidence>
<protein>
    <submittedName>
        <fullName evidence="1">Uncharacterized protein</fullName>
    </submittedName>
</protein>
<gene>
    <name evidence="1" type="ORF">EBO15_15370</name>
</gene>
<evidence type="ECO:0000313" key="2">
    <source>
        <dbReference type="Proteomes" id="UP000282674"/>
    </source>
</evidence>
<organism evidence="1 2">
    <name type="scientific">Actinomadura harenae</name>
    <dbReference type="NCBI Taxonomy" id="2483351"/>
    <lineage>
        <taxon>Bacteria</taxon>
        <taxon>Bacillati</taxon>
        <taxon>Actinomycetota</taxon>
        <taxon>Actinomycetes</taxon>
        <taxon>Streptosporangiales</taxon>
        <taxon>Thermomonosporaceae</taxon>
        <taxon>Actinomadura</taxon>
    </lineage>
</organism>
<sequence>MDDYIAEVRRRMEADGCALSDEYVGQCTALVGYRSNWRMLNKLHLVTTVTRVPNASPEVVDRFVQASVGLAKQRYGQMRGVQSGVLTLPALVADTVDEETRLLVSRPYRLKLGGFAALARPVVVDLQSGEALAFRGFRLWGAAFHSYIRGKVNLYFPPASGPSS</sequence>
<dbReference type="RefSeq" id="WP_122195062.1">
    <property type="nucleotide sequence ID" value="NZ_JBHSKC010000018.1"/>
</dbReference>
<dbReference type="OrthoDB" id="4827277at2"/>
<proteinExistence type="predicted"/>
<reference evidence="1 2" key="1">
    <citation type="submission" date="2018-10" db="EMBL/GenBank/DDBJ databases">
        <title>Isolation from soil.</title>
        <authorList>
            <person name="Hu J."/>
        </authorList>
    </citation>
    <scope>NUCLEOTIDE SEQUENCE [LARGE SCALE GENOMIC DNA]</scope>
    <source>
        <strain evidence="1 2">NEAU-Ht49</strain>
    </source>
</reference>
<accession>A0A3M2M9M6</accession>
<dbReference type="AlphaFoldDB" id="A0A3M2M9M6"/>
<comment type="caution">
    <text evidence="1">The sequence shown here is derived from an EMBL/GenBank/DDBJ whole genome shotgun (WGS) entry which is preliminary data.</text>
</comment>
<keyword evidence="2" id="KW-1185">Reference proteome</keyword>
<dbReference type="Proteomes" id="UP000282674">
    <property type="component" value="Unassembled WGS sequence"/>
</dbReference>